<feature type="non-terminal residue" evidence="2">
    <location>
        <position position="1"/>
    </location>
</feature>
<gene>
    <name evidence="2" type="ORF">AVDCRST_MAG07-2681</name>
</gene>
<feature type="region of interest" description="Disordered" evidence="1">
    <location>
        <begin position="1"/>
        <end position="154"/>
    </location>
</feature>
<evidence type="ECO:0000313" key="2">
    <source>
        <dbReference type="EMBL" id="CAA9345954.1"/>
    </source>
</evidence>
<accession>A0A6J4M104</accession>
<feature type="compositionally biased region" description="Basic residues" evidence="1">
    <location>
        <begin position="36"/>
        <end position="66"/>
    </location>
</feature>
<proteinExistence type="predicted"/>
<feature type="compositionally biased region" description="Basic residues" evidence="1">
    <location>
        <begin position="85"/>
        <end position="95"/>
    </location>
</feature>
<protein>
    <submittedName>
        <fullName evidence="2">Uncharacterized protein</fullName>
    </submittedName>
</protein>
<dbReference type="AlphaFoldDB" id="A0A6J4M104"/>
<feature type="non-terminal residue" evidence="2">
    <location>
        <position position="154"/>
    </location>
</feature>
<organism evidence="2">
    <name type="scientific">uncultured Frankineae bacterium</name>
    <dbReference type="NCBI Taxonomy" id="437475"/>
    <lineage>
        <taxon>Bacteria</taxon>
        <taxon>Bacillati</taxon>
        <taxon>Actinomycetota</taxon>
        <taxon>Actinomycetes</taxon>
        <taxon>Frankiales</taxon>
        <taxon>environmental samples</taxon>
    </lineage>
</organism>
<sequence>DRLAGADRRRRRPRRADLGRSHRLGRAGHVDARDHRAPHRAGRSGRGGPHRGLHRRRAPRLPRRHGDHGLGPAPALSRPPPRPGGARHRRLRGRAARAGPVALRVERGPRPAARRAGPPGVAGRPAAVRVGGAAVAAPLRPVGRGRPPGGPHRL</sequence>
<name>A0A6J4M104_9ACTN</name>
<evidence type="ECO:0000256" key="1">
    <source>
        <dbReference type="SAM" id="MobiDB-lite"/>
    </source>
</evidence>
<dbReference type="EMBL" id="CADCUB010000128">
    <property type="protein sequence ID" value="CAA9345954.1"/>
    <property type="molecule type" value="Genomic_DNA"/>
</dbReference>
<feature type="compositionally biased region" description="Low complexity" evidence="1">
    <location>
        <begin position="110"/>
        <end position="145"/>
    </location>
</feature>
<reference evidence="2" key="1">
    <citation type="submission" date="2020-02" db="EMBL/GenBank/DDBJ databases">
        <authorList>
            <person name="Meier V. D."/>
        </authorList>
    </citation>
    <scope>NUCLEOTIDE SEQUENCE</scope>
    <source>
        <strain evidence="2">AVDCRST_MAG07</strain>
    </source>
</reference>